<dbReference type="RefSeq" id="XP_011493900.1">
    <property type="nucleotide sequence ID" value="XM_011495598.1"/>
</dbReference>
<gene>
    <name evidence="6" type="primary">LOC105359114</name>
</gene>
<dbReference type="GeneID" id="105359114"/>
<evidence type="ECO:0000256" key="3">
    <source>
        <dbReference type="ARBA" id="ARBA00023242"/>
    </source>
</evidence>
<evidence type="ECO:0000256" key="4">
    <source>
        <dbReference type="PIRNR" id="PIRNR011312"/>
    </source>
</evidence>
<protein>
    <recommendedName>
        <fullName evidence="4">Checkpoint protein</fullName>
    </recommendedName>
</protein>
<dbReference type="GO" id="GO:0006289">
    <property type="term" value="P:nucleotide-excision repair"/>
    <property type="evidence" value="ECO:0007669"/>
    <property type="project" value="TreeGrafter"/>
</dbReference>
<comment type="subcellular location">
    <subcellularLocation>
        <location evidence="1">Nucleus</location>
    </subcellularLocation>
</comment>
<keyword evidence="5" id="KW-1185">Reference proteome</keyword>
<dbReference type="GO" id="GO:0044778">
    <property type="term" value="P:meiotic DNA integrity checkpoint signaling"/>
    <property type="evidence" value="ECO:0007669"/>
    <property type="project" value="TreeGrafter"/>
</dbReference>
<dbReference type="CTD" id="40598"/>
<evidence type="ECO:0000313" key="6">
    <source>
        <dbReference type="RefSeq" id="XP_011493900.1"/>
    </source>
</evidence>
<dbReference type="Pfam" id="PF04005">
    <property type="entry name" value="Hus1"/>
    <property type="match status" value="1"/>
</dbReference>
<dbReference type="GO" id="GO:0000723">
    <property type="term" value="P:telomere maintenance"/>
    <property type="evidence" value="ECO:0007669"/>
    <property type="project" value="TreeGrafter"/>
</dbReference>
<evidence type="ECO:0000313" key="5">
    <source>
        <dbReference type="Proteomes" id="UP000695007"/>
    </source>
</evidence>
<evidence type="ECO:0000256" key="2">
    <source>
        <dbReference type="ARBA" id="ARBA00005563"/>
    </source>
</evidence>
<dbReference type="Gene3D" id="3.70.10.10">
    <property type="match status" value="1"/>
</dbReference>
<dbReference type="InterPro" id="IPR007150">
    <property type="entry name" value="HUS1/Mec3"/>
</dbReference>
<dbReference type="GO" id="GO:0033314">
    <property type="term" value="P:mitotic DNA replication checkpoint signaling"/>
    <property type="evidence" value="ECO:0007669"/>
    <property type="project" value="TreeGrafter"/>
</dbReference>
<dbReference type="GO" id="GO:0031573">
    <property type="term" value="P:mitotic intra-S DNA damage checkpoint signaling"/>
    <property type="evidence" value="ECO:0007669"/>
    <property type="project" value="TreeGrafter"/>
</dbReference>
<sequence>MKFKCKMNDAGSMRDFTNVANTVARMSKQCVLRLTQNSIYFNIADDSMAMVWTKLDKNHFFVDYLVAGKSVEFNEIYMELNTGMLAKSVTSLKTVARSVKIKLTNKQQPCLTFDIELSSISAESRLCIHDVPVTIIPQKKWSEYNEPNIERYDISLEMPQFKHLRSVMERIKSMSPILILSADTNGVLAFKVDTNAATITVHFPNLTVLDCTSNNEISASVDIKKFHAFLAWEAVHPTAIKCNILNETVININLNLENYLQIKYYIPAIES</sequence>
<accession>A0AAJ6YB23</accession>
<organism evidence="5 6">
    <name type="scientific">Ceratosolen solmsi marchali</name>
    <dbReference type="NCBI Taxonomy" id="326594"/>
    <lineage>
        <taxon>Eukaryota</taxon>
        <taxon>Metazoa</taxon>
        <taxon>Ecdysozoa</taxon>
        <taxon>Arthropoda</taxon>
        <taxon>Hexapoda</taxon>
        <taxon>Insecta</taxon>
        <taxon>Pterygota</taxon>
        <taxon>Neoptera</taxon>
        <taxon>Endopterygota</taxon>
        <taxon>Hymenoptera</taxon>
        <taxon>Apocrita</taxon>
        <taxon>Proctotrupomorpha</taxon>
        <taxon>Chalcidoidea</taxon>
        <taxon>Agaonidae</taxon>
        <taxon>Agaoninae</taxon>
        <taxon>Ceratosolen</taxon>
    </lineage>
</organism>
<dbReference type="PIRSF" id="PIRSF011312">
    <property type="entry name" value="Cell_cycle_HUS1"/>
    <property type="match status" value="1"/>
</dbReference>
<dbReference type="GO" id="GO:0000724">
    <property type="term" value="P:double-strand break repair via homologous recombination"/>
    <property type="evidence" value="ECO:0007669"/>
    <property type="project" value="TreeGrafter"/>
</dbReference>
<comment type="similarity">
    <text evidence="2 4">Belongs to the HUS1 family.</text>
</comment>
<dbReference type="PANTHER" id="PTHR12900:SF0">
    <property type="entry name" value="CHECKPOINT PROTEIN"/>
    <property type="match status" value="1"/>
</dbReference>
<dbReference type="KEGG" id="csol:105359114"/>
<dbReference type="AlphaFoldDB" id="A0AAJ6YB23"/>
<reference evidence="6" key="1">
    <citation type="submission" date="2025-08" db="UniProtKB">
        <authorList>
            <consortium name="RefSeq"/>
        </authorList>
    </citation>
    <scope>IDENTIFICATION</scope>
</reference>
<dbReference type="Proteomes" id="UP000695007">
    <property type="component" value="Unplaced"/>
</dbReference>
<evidence type="ECO:0000256" key="1">
    <source>
        <dbReference type="ARBA" id="ARBA00004123"/>
    </source>
</evidence>
<dbReference type="GO" id="GO:0035861">
    <property type="term" value="C:site of double-strand break"/>
    <property type="evidence" value="ECO:0007669"/>
    <property type="project" value="TreeGrafter"/>
</dbReference>
<name>A0AAJ6YB23_9HYME</name>
<dbReference type="PANTHER" id="PTHR12900">
    <property type="entry name" value="MITOTIC AND DNA DAMAGE CHECKPOINT PROTEIN HUS1"/>
    <property type="match status" value="1"/>
</dbReference>
<proteinExistence type="inferred from homology"/>
<dbReference type="GO" id="GO:0030896">
    <property type="term" value="C:checkpoint clamp complex"/>
    <property type="evidence" value="ECO:0007669"/>
    <property type="project" value="InterPro"/>
</dbReference>
<dbReference type="InterPro" id="IPR016580">
    <property type="entry name" value="HUS1"/>
</dbReference>
<dbReference type="GO" id="GO:0005730">
    <property type="term" value="C:nucleolus"/>
    <property type="evidence" value="ECO:0007669"/>
    <property type="project" value="InterPro"/>
</dbReference>
<keyword evidence="3" id="KW-0539">Nucleus</keyword>